<evidence type="ECO:0000256" key="7">
    <source>
        <dbReference type="ARBA" id="ARBA00022824"/>
    </source>
</evidence>
<dbReference type="GO" id="GO:0016705">
    <property type="term" value="F:oxidoreductase activity, acting on paired donors, with incorporation or reduction of molecular oxygen"/>
    <property type="evidence" value="ECO:0007669"/>
    <property type="project" value="InterPro"/>
</dbReference>
<proteinExistence type="inferred from homology"/>
<accession>A0A1L8E457</accession>
<evidence type="ECO:0000256" key="4">
    <source>
        <dbReference type="ARBA" id="ARBA00010617"/>
    </source>
</evidence>
<evidence type="ECO:0000256" key="10">
    <source>
        <dbReference type="ARBA" id="ARBA00023004"/>
    </source>
</evidence>
<organism evidence="16">
    <name type="scientific">Nyssomyia neivai</name>
    <dbReference type="NCBI Taxonomy" id="330878"/>
    <lineage>
        <taxon>Eukaryota</taxon>
        <taxon>Metazoa</taxon>
        <taxon>Ecdysozoa</taxon>
        <taxon>Arthropoda</taxon>
        <taxon>Hexapoda</taxon>
        <taxon>Insecta</taxon>
        <taxon>Pterygota</taxon>
        <taxon>Neoptera</taxon>
        <taxon>Endopterygota</taxon>
        <taxon>Diptera</taxon>
        <taxon>Nematocera</taxon>
        <taxon>Psychodoidea</taxon>
        <taxon>Psychodidae</taxon>
        <taxon>Nyssomyia</taxon>
    </lineage>
</organism>
<dbReference type="PANTHER" id="PTHR24292:SF100">
    <property type="entry name" value="CYTOCHROME P450 6A16, ISOFORM B-RELATED"/>
    <property type="match status" value="1"/>
</dbReference>
<dbReference type="InterPro" id="IPR050476">
    <property type="entry name" value="Insect_CytP450_Detox"/>
</dbReference>
<keyword evidence="12 15" id="KW-0472">Membrane</keyword>
<dbReference type="InterPro" id="IPR002401">
    <property type="entry name" value="Cyt_P450_E_grp-I"/>
</dbReference>
<dbReference type="InterPro" id="IPR036396">
    <property type="entry name" value="Cyt_P450_sf"/>
</dbReference>
<dbReference type="PRINTS" id="PR00463">
    <property type="entry name" value="EP450I"/>
</dbReference>
<dbReference type="EMBL" id="GFDF01000670">
    <property type="protein sequence ID" value="JAV13414.1"/>
    <property type="molecule type" value="Transcribed_RNA"/>
</dbReference>
<evidence type="ECO:0000256" key="5">
    <source>
        <dbReference type="ARBA" id="ARBA00022617"/>
    </source>
</evidence>
<evidence type="ECO:0000256" key="11">
    <source>
        <dbReference type="ARBA" id="ARBA00023033"/>
    </source>
</evidence>
<dbReference type="GO" id="GO:0005789">
    <property type="term" value="C:endoplasmic reticulum membrane"/>
    <property type="evidence" value="ECO:0007669"/>
    <property type="project" value="UniProtKB-SubCell"/>
</dbReference>
<name>A0A1L8E457_9DIPT</name>
<dbReference type="PROSITE" id="PS00086">
    <property type="entry name" value="CYTOCHROME_P450"/>
    <property type="match status" value="1"/>
</dbReference>
<evidence type="ECO:0000256" key="12">
    <source>
        <dbReference type="ARBA" id="ARBA00023136"/>
    </source>
</evidence>
<evidence type="ECO:0000256" key="6">
    <source>
        <dbReference type="ARBA" id="ARBA00022723"/>
    </source>
</evidence>
<keyword evidence="8" id="KW-0492">Microsome</keyword>
<dbReference type="CDD" id="cd11056">
    <property type="entry name" value="CYP6-like"/>
    <property type="match status" value="1"/>
</dbReference>
<feature type="transmembrane region" description="Helical" evidence="15">
    <location>
        <begin position="6"/>
        <end position="21"/>
    </location>
</feature>
<keyword evidence="5 13" id="KW-0349">Heme</keyword>
<dbReference type="PANTHER" id="PTHR24292">
    <property type="entry name" value="CYTOCHROME P450"/>
    <property type="match status" value="1"/>
</dbReference>
<dbReference type="GO" id="GO:0004497">
    <property type="term" value="F:monooxygenase activity"/>
    <property type="evidence" value="ECO:0007669"/>
    <property type="project" value="UniProtKB-KW"/>
</dbReference>
<keyword evidence="11 14" id="KW-0503">Monooxygenase</keyword>
<evidence type="ECO:0000256" key="1">
    <source>
        <dbReference type="ARBA" id="ARBA00001971"/>
    </source>
</evidence>
<sequence>MEWLDTIFTILAVVAAFYFFVKYKQSYWEREGVPYVEPTFLMGASSFSRMPLKDRFQKLYNELKPKGKLGGLYSFTAPAILVCHPDLVRTILVKDFTSFEDRGFYVNEKADPLSAHLLSLTGTRWKNLRSKLSPTFTSGRMKLMFPLIVGISKEFQRTFAEDAAKDSTVEIKDLLARFTTDVIGCCAFGLECNSLKDPKTEFREYGKLAFRRSPMEALKQVILLTFPKIGYIFGLQFNKPEVTEFFRRVVRETVEYREKSTVQRHDFMNLLIDLKNSGAEDEKLTLNEVAAQAFLFFLAGFETSSTTMMHCLYELALNPDIQEKTREHINHVLEQHNNEFTYEAMMDMTYLEQVINETLRKYPVLAILLRKCSQDYTFPDTKVTVKKGMRIFFPLYGFHNDPEYYPNPQKFDPDRFTKENIAARPQYTYFPFGDGPRNCIGMRFGLMQARVGLIALIRTLKFSPCAKTDIPLKDYPVFLPFLTPRNGVHLKVEKL</sequence>
<dbReference type="Gene3D" id="1.10.630.10">
    <property type="entry name" value="Cytochrome P450"/>
    <property type="match status" value="1"/>
</dbReference>
<comment type="subcellular location">
    <subcellularLocation>
        <location evidence="3">Endoplasmic reticulum membrane</location>
        <topology evidence="3">Peripheral membrane protein</topology>
    </subcellularLocation>
    <subcellularLocation>
        <location evidence="2">Microsome membrane</location>
        <topology evidence="2">Peripheral membrane protein</topology>
    </subcellularLocation>
</comment>
<evidence type="ECO:0000256" key="13">
    <source>
        <dbReference type="PIRSR" id="PIRSR602401-1"/>
    </source>
</evidence>
<keyword evidence="6 13" id="KW-0479">Metal-binding</keyword>
<dbReference type="SUPFAM" id="SSF48264">
    <property type="entry name" value="Cytochrome P450"/>
    <property type="match status" value="1"/>
</dbReference>
<keyword evidence="15" id="KW-0812">Transmembrane</keyword>
<evidence type="ECO:0000256" key="8">
    <source>
        <dbReference type="ARBA" id="ARBA00022848"/>
    </source>
</evidence>
<dbReference type="InterPro" id="IPR017972">
    <property type="entry name" value="Cyt_P450_CS"/>
</dbReference>
<evidence type="ECO:0000256" key="9">
    <source>
        <dbReference type="ARBA" id="ARBA00023002"/>
    </source>
</evidence>
<keyword evidence="15" id="KW-1133">Transmembrane helix</keyword>
<evidence type="ECO:0000256" key="14">
    <source>
        <dbReference type="RuleBase" id="RU000461"/>
    </source>
</evidence>
<evidence type="ECO:0000256" key="2">
    <source>
        <dbReference type="ARBA" id="ARBA00004174"/>
    </source>
</evidence>
<dbReference type="Pfam" id="PF00067">
    <property type="entry name" value="p450"/>
    <property type="match status" value="1"/>
</dbReference>
<dbReference type="PRINTS" id="PR00385">
    <property type="entry name" value="P450"/>
</dbReference>
<dbReference type="AlphaFoldDB" id="A0A1L8E457"/>
<dbReference type="GO" id="GO:0020037">
    <property type="term" value="F:heme binding"/>
    <property type="evidence" value="ECO:0007669"/>
    <property type="project" value="InterPro"/>
</dbReference>
<evidence type="ECO:0000313" key="16">
    <source>
        <dbReference type="EMBL" id="JAV13414.1"/>
    </source>
</evidence>
<evidence type="ECO:0000256" key="3">
    <source>
        <dbReference type="ARBA" id="ARBA00004406"/>
    </source>
</evidence>
<keyword evidence="9 14" id="KW-0560">Oxidoreductase</keyword>
<comment type="similarity">
    <text evidence="4 14">Belongs to the cytochrome P450 family.</text>
</comment>
<reference evidence="16" key="1">
    <citation type="submission" date="2016-12" db="EMBL/GenBank/DDBJ databases">
        <title>An insight into the sialome and mialome of the sand fly, Nyssomyia neivai.</title>
        <authorList>
            <person name="Sebastian V."/>
            <person name="Goulart T.M."/>
            <person name="Oliveira W."/>
            <person name="Calvo E."/>
            <person name="Oliveira L.F."/>
            <person name="Pinto M.C."/>
            <person name="Rosselino A.M."/>
            <person name="Ribeiro J.M."/>
        </authorList>
    </citation>
    <scope>NUCLEOTIDE SEQUENCE</scope>
</reference>
<dbReference type="FunFam" id="1.10.630.10:FF:000042">
    <property type="entry name" value="Cytochrome P450"/>
    <property type="match status" value="1"/>
</dbReference>
<keyword evidence="10 13" id="KW-0408">Iron</keyword>
<dbReference type="InterPro" id="IPR001128">
    <property type="entry name" value="Cyt_P450"/>
</dbReference>
<comment type="cofactor">
    <cofactor evidence="1 13">
        <name>heme</name>
        <dbReference type="ChEBI" id="CHEBI:30413"/>
    </cofactor>
</comment>
<protein>
    <submittedName>
        <fullName evidence="16">Putative cytochrome</fullName>
    </submittedName>
</protein>
<evidence type="ECO:0000256" key="15">
    <source>
        <dbReference type="SAM" id="Phobius"/>
    </source>
</evidence>
<dbReference type="GO" id="GO:0005506">
    <property type="term" value="F:iron ion binding"/>
    <property type="evidence" value="ECO:0007669"/>
    <property type="project" value="InterPro"/>
</dbReference>
<keyword evidence="7" id="KW-0256">Endoplasmic reticulum</keyword>
<feature type="binding site" description="axial binding residue" evidence="13">
    <location>
        <position position="439"/>
    </location>
    <ligand>
        <name>heme</name>
        <dbReference type="ChEBI" id="CHEBI:30413"/>
    </ligand>
    <ligandPart>
        <name>Fe</name>
        <dbReference type="ChEBI" id="CHEBI:18248"/>
    </ligandPart>
</feature>